<dbReference type="GO" id="GO:0005737">
    <property type="term" value="C:cytoplasm"/>
    <property type="evidence" value="ECO:0007669"/>
    <property type="project" value="TreeGrafter"/>
</dbReference>
<dbReference type="InterPro" id="IPR006035">
    <property type="entry name" value="Ureohydrolase"/>
</dbReference>
<feature type="binding site" evidence="10">
    <location>
        <position position="99"/>
    </location>
    <ligand>
        <name>Mn(2+)</name>
        <dbReference type="ChEBI" id="CHEBI:29035"/>
        <label>1</label>
    </ligand>
</feature>
<dbReference type="InterPro" id="IPR014033">
    <property type="entry name" value="Arginase"/>
</dbReference>
<dbReference type="GO" id="GO:0000050">
    <property type="term" value="P:urea cycle"/>
    <property type="evidence" value="ECO:0007669"/>
    <property type="project" value="UniProtKB-UniPathway"/>
</dbReference>
<dbReference type="PROSITE" id="PS51409">
    <property type="entry name" value="ARGINASE_2"/>
    <property type="match status" value="1"/>
</dbReference>
<comment type="catalytic activity">
    <reaction evidence="8 13">
        <text>L-arginine + H2O = urea + L-ornithine</text>
        <dbReference type="Rhea" id="RHEA:20569"/>
        <dbReference type="ChEBI" id="CHEBI:15377"/>
        <dbReference type="ChEBI" id="CHEBI:16199"/>
        <dbReference type="ChEBI" id="CHEBI:32682"/>
        <dbReference type="ChEBI" id="CHEBI:46911"/>
        <dbReference type="EC" id="3.5.3.1"/>
    </reaction>
</comment>
<dbReference type="PANTHER" id="PTHR43782">
    <property type="entry name" value="ARGINASE"/>
    <property type="match status" value="1"/>
</dbReference>
<dbReference type="GO" id="GO:0006525">
    <property type="term" value="P:arginine metabolic process"/>
    <property type="evidence" value="ECO:0007669"/>
    <property type="project" value="UniProtKB-KW"/>
</dbReference>
<comment type="similarity">
    <text evidence="11 12">Belongs to the arginase family.</text>
</comment>
<accession>H5SU20</accession>
<dbReference type="EMBL" id="AP011803">
    <property type="protein sequence ID" value="BAL60024.1"/>
    <property type="molecule type" value="Genomic_DNA"/>
</dbReference>
<name>H5SU20_ACEAU</name>
<keyword evidence="4 13" id="KW-0056">Arginine metabolism</keyword>
<feature type="binding site" evidence="10">
    <location>
        <position position="228"/>
    </location>
    <ligand>
        <name>Mn(2+)</name>
        <dbReference type="ChEBI" id="CHEBI:29035"/>
        <label>1</label>
    </ligand>
</feature>
<organism evidence="14">
    <name type="scientific">Acetithermum autotrophicum</name>
    <dbReference type="NCBI Taxonomy" id="1446466"/>
    <lineage>
        <taxon>Bacteria</taxon>
        <taxon>Candidatus Bipolaricaulota</taxon>
        <taxon>Candidatus Acetithermum</taxon>
    </lineage>
</organism>
<evidence type="ECO:0000256" key="8">
    <source>
        <dbReference type="ARBA" id="ARBA00047391"/>
    </source>
</evidence>
<sequence length="299" mass="32338">MRTIQILGVPIDLGAGRRGVDMGPSAIRYAQLADEIRALGLECEDLGNISVPLAEQSSTPEDARLRYLPFVIEAAERIRNAVISIFSDEQTPLILGGDHSLSIGTLAALAQTWKNPGVLWVDAHGDFNTPQTTPSGNIHGMALAVSTGRGAPQLLKIFRSERFIDPTKIALIGVRTLDPGERVLLKESGVNVFTMADIDRRGLQKILEEALSRISLKTDALHVSFDMDALDPDVAPGVGTPVSGGLSYREAHLVMETVAESKLLRSLEVVEVNPILDEHNRTARLAVELIASALGRRIF</sequence>
<evidence type="ECO:0000256" key="9">
    <source>
        <dbReference type="NCBIfam" id="TIGR01229"/>
    </source>
</evidence>
<comment type="cofactor">
    <cofactor evidence="10 13">
        <name>Mn(2+)</name>
        <dbReference type="ChEBI" id="CHEBI:29035"/>
    </cofactor>
    <text evidence="10 13">Binds 2 manganese ions per subunit.</text>
</comment>
<evidence type="ECO:0000256" key="4">
    <source>
        <dbReference type="ARBA" id="ARBA00022503"/>
    </source>
</evidence>
<evidence type="ECO:0000313" key="14">
    <source>
        <dbReference type="EMBL" id="BAL60024.1"/>
    </source>
</evidence>
<evidence type="ECO:0000256" key="13">
    <source>
        <dbReference type="RuleBase" id="RU361159"/>
    </source>
</evidence>
<dbReference type="GO" id="GO:0030145">
    <property type="term" value="F:manganese ion binding"/>
    <property type="evidence" value="ECO:0007669"/>
    <property type="project" value="TreeGrafter"/>
</dbReference>
<evidence type="ECO:0000256" key="2">
    <source>
        <dbReference type="ARBA" id="ARBA00012168"/>
    </source>
</evidence>
<dbReference type="EC" id="3.5.3.1" evidence="2 9"/>
<dbReference type="Gene3D" id="3.40.800.10">
    <property type="entry name" value="Ureohydrolase domain"/>
    <property type="match status" value="1"/>
</dbReference>
<reference evidence="14" key="1">
    <citation type="journal article" date="2005" name="Environ. Microbiol.">
        <title>Genetic and functional properties of uncultivated thermophilic crenarchaeotes from a subsurface gold mine as revealed by analysis of genome fragments.</title>
        <authorList>
            <person name="Nunoura T."/>
            <person name="Hirayama H."/>
            <person name="Takami H."/>
            <person name="Oida H."/>
            <person name="Nishi S."/>
            <person name="Shimamura S."/>
            <person name="Suzuki Y."/>
            <person name="Inagaki F."/>
            <person name="Takai K."/>
            <person name="Nealson K.H."/>
            <person name="Horikoshi K."/>
        </authorList>
    </citation>
    <scope>NUCLEOTIDE SEQUENCE</scope>
</reference>
<dbReference type="FunFam" id="3.40.800.10:FF:000012">
    <property type="entry name" value="Arginase"/>
    <property type="match status" value="1"/>
</dbReference>
<feature type="binding site" evidence="10">
    <location>
        <position position="124"/>
    </location>
    <ligand>
        <name>Mn(2+)</name>
        <dbReference type="ChEBI" id="CHEBI:29035"/>
        <label>2</label>
    </ligand>
</feature>
<evidence type="ECO:0000256" key="5">
    <source>
        <dbReference type="ARBA" id="ARBA00022723"/>
    </source>
</evidence>
<keyword evidence="5 10" id="KW-0479">Metal-binding</keyword>
<dbReference type="NCBIfam" id="TIGR01229">
    <property type="entry name" value="rocF_arginase"/>
    <property type="match status" value="1"/>
</dbReference>
<dbReference type="UniPathway" id="UPA00158">
    <property type="reaction ID" value="UER00270"/>
</dbReference>
<keyword evidence="7 10" id="KW-0464">Manganese</keyword>
<feature type="binding site" evidence="10">
    <location>
        <position position="126"/>
    </location>
    <ligand>
        <name>Mn(2+)</name>
        <dbReference type="ChEBI" id="CHEBI:29035"/>
        <label>2</label>
    </ligand>
</feature>
<gene>
    <name evidence="14" type="ORF">HGMM_OP4C660</name>
</gene>
<dbReference type="CDD" id="cd09989">
    <property type="entry name" value="Arginase"/>
    <property type="match status" value="1"/>
</dbReference>
<evidence type="ECO:0000256" key="3">
    <source>
        <dbReference type="ARBA" id="ARBA00018123"/>
    </source>
</evidence>
<evidence type="ECO:0000256" key="7">
    <source>
        <dbReference type="ARBA" id="ARBA00023211"/>
    </source>
</evidence>
<dbReference type="Pfam" id="PF00491">
    <property type="entry name" value="Arginase"/>
    <property type="match status" value="1"/>
</dbReference>
<reference evidence="14" key="2">
    <citation type="journal article" date="2012" name="PLoS ONE">
        <title>A Deeply Branching Thermophilic Bacterium with an Ancient Acetyl-CoA Pathway Dominates a Subsurface Ecosystem.</title>
        <authorList>
            <person name="Takami H."/>
            <person name="Noguchi H."/>
            <person name="Takaki Y."/>
            <person name="Uchiyama I."/>
            <person name="Toyoda A."/>
            <person name="Nishi S."/>
            <person name="Chee G.-J."/>
            <person name="Arai W."/>
            <person name="Nunoura T."/>
            <person name="Itoh T."/>
            <person name="Hattori M."/>
            <person name="Takai K."/>
        </authorList>
    </citation>
    <scope>NUCLEOTIDE SEQUENCE</scope>
</reference>
<dbReference type="InterPro" id="IPR020855">
    <property type="entry name" value="Ureohydrolase_Mn_BS"/>
</dbReference>
<evidence type="ECO:0000256" key="6">
    <source>
        <dbReference type="ARBA" id="ARBA00022801"/>
    </source>
</evidence>
<proteinExistence type="inferred from homology"/>
<dbReference type="InterPro" id="IPR023696">
    <property type="entry name" value="Ureohydrolase_dom_sf"/>
</dbReference>
<feature type="binding site" evidence="10">
    <location>
        <position position="122"/>
    </location>
    <ligand>
        <name>Mn(2+)</name>
        <dbReference type="ChEBI" id="CHEBI:29035"/>
        <label>1</label>
    </ligand>
</feature>
<comment type="pathway">
    <text evidence="1">Nitrogen metabolism; urea cycle; L-ornithine and urea from L-arginine: step 1/1.</text>
</comment>
<evidence type="ECO:0000256" key="12">
    <source>
        <dbReference type="RuleBase" id="RU003684"/>
    </source>
</evidence>
<evidence type="ECO:0000256" key="1">
    <source>
        <dbReference type="ARBA" id="ARBA00005098"/>
    </source>
</evidence>
<evidence type="ECO:0000256" key="11">
    <source>
        <dbReference type="PROSITE-ProRule" id="PRU00742"/>
    </source>
</evidence>
<dbReference type="SUPFAM" id="SSF52768">
    <property type="entry name" value="Arginase/deacetylase"/>
    <property type="match status" value="1"/>
</dbReference>
<dbReference type="GO" id="GO:0004053">
    <property type="term" value="F:arginase activity"/>
    <property type="evidence" value="ECO:0007669"/>
    <property type="project" value="UniProtKB-UniRule"/>
</dbReference>
<keyword evidence="6 12" id="KW-0378">Hydrolase</keyword>
<evidence type="ECO:0000256" key="10">
    <source>
        <dbReference type="PIRSR" id="PIRSR036979-1"/>
    </source>
</evidence>
<dbReference type="PRINTS" id="PR00116">
    <property type="entry name" value="ARGINASE"/>
</dbReference>
<dbReference type="PROSITE" id="PS01053">
    <property type="entry name" value="ARGINASE_1"/>
    <property type="match status" value="1"/>
</dbReference>
<feature type="binding site" evidence="10">
    <location>
        <position position="226"/>
    </location>
    <ligand>
        <name>Mn(2+)</name>
        <dbReference type="ChEBI" id="CHEBI:29035"/>
        <label>1</label>
    </ligand>
</feature>
<dbReference type="AlphaFoldDB" id="H5SU20"/>
<protein>
    <recommendedName>
        <fullName evidence="3 9">Arginase</fullName>
        <ecNumber evidence="2 9">3.5.3.1</ecNumber>
    </recommendedName>
</protein>
<dbReference type="PANTHER" id="PTHR43782:SF3">
    <property type="entry name" value="ARGINASE"/>
    <property type="match status" value="1"/>
</dbReference>
<dbReference type="PIRSF" id="PIRSF036979">
    <property type="entry name" value="Arginase"/>
    <property type="match status" value="1"/>
</dbReference>